<proteinExistence type="inferred from homology"/>
<feature type="domain" description="Activator of Hsp90 ATPase homologue 1/2-like C-terminal" evidence="2">
    <location>
        <begin position="13"/>
        <end position="138"/>
    </location>
</feature>
<dbReference type="Gene3D" id="3.30.530.20">
    <property type="match status" value="1"/>
</dbReference>
<protein>
    <submittedName>
        <fullName evidence="3">SRPBCC domain-containing protein</fullName>
    </submittedName>
</protein>
<dbReference type="KEGG" id="palr:HGI30_20920"/>
<keyword evidence="4" id="KW-1185">Reference proteome</keyword>
<evidence type="ECO:0000313" key="3">
    <source>
        <dbReference type="EMBL" id="QJC53738.1"/>
    </source>
</evidence>
<sequence length="139" mass="15714">MSLTLSMDFPFSTTIQKLWSALTDSRKLAKWVANIHTGEPMDNDFEAVVGRRFQFRTAPSQWWDGIISGEVLVVEEPTKLSYTWASGAEEHTVVWTLHDLGDGKVNLHLEQTGISRHQAVEGARYGWAKWLAELEKVVA</sequence>
<evidence type="ECO:0000259" key="2">
    <source>
        <dbReference type="Pfam" id="PF08327"/>
    </source>
</evidence>
<name>A0A6H2H325_9BACL</name>
<dbReference type="RefSeq" id="WP_168909271.1">
    <property type="nucleotide sequence ID" value="NZ_CP051428.1"/>
</dbReference>
<dbReference type="Pfam" id="PF08327">
    <property type="entry name" value="AHSA1"/>
    <property type="match status" value="1"/>
</dbReference>
<gene>
    <name evidence="3" type="ORF">HGI30_20920</name>
</gene>
<dbReference type="SUPFAM" id="SSF55961">
    <property type="entry name" value="Bet v1-like"/>
    <property type="match status" value="1"/>
</dbReference>
<organism evidence="3 4">
    <name type="scientific">Paenibacillus albicereus</name>
    <dbReference type="NCBI Taxonomy" id="2726185"/>
    <lineage>
        <taxon>Bacteria</taxon>
        <taxon>Bacillati</taxon>
        <taxon>Bacillota</taxon>
        <taxon>Bacilli</taxon>
        <taxon>Bacillales</taxon>
        <taxon>Paenibacillaceae</taxon>
        <taxon>Paenibacillus</taxon>
    </lineage>
</organism>
<dbReference type="EMBL" id="CP051428">
    <property type="protein sequence ID" value="QJC53738.1"/>
    <property type="molecule type" value="Genomic_DNA"/>
</dbReference>
<dbReference type="AlphaFoldDB" id="A0A6H2H325"/>
<reference evidence="3 4" key="1">
    <citation type="submission" date="2020-04" db="EMBL/GenBank/DDBJ databases">
        <title>Novel Paenibacillus strain UniB2 isolated from commercial digestive syrup.</title>
        <authorList>
            <person name="Thorat V."/>
            <person name="Kirdat K."/>
            <person name="Tiwarekar B."/>
            <person name="Yadav A."/>
        </authorList>
    </citation>
    <scope>NUCLEOTIDE SEQUENCE [LARGE SCALE GENOMIC DNA]</scope>
    <source>
        <strain evidence="3 4">UniB2</strain>
    </source>
</reference>
<dbReference type="InterPro" id="IPR023393">
    <property type="entry name" value="START-like_dom_sf"/>
</dbReference>
<dbReference type="CDD" id="cd07814">
    <property type="entry name" value="SRPBCC_CalC_Aha1-like"/>
    <property type="match status" value="1"/>
</dbReference>
<dbReference type="InterPro" id="IPR013538">
    <property type="entry name" value="ASHA1/2-like_C"/>
</dbReference>
<dbReference type="Proteomes" id="UP000502136">
    <property type="component" value="Chromosome"/>
</dbReference>
<evidence type="ECO:0000313" key="4">
    <source>
        <dbReference type="Proteomes" id="UP000502136"/>
    </source>
</evidence>
<comment type="similarity">
    <text evidence="1">Belongs to the AHA1 family.</text>
</comment>
<evidence type="ECO:0000256" key="1">
    <source>
        <dbReference type="ARBA" id="ARBA00006817"/>
    </source>
</evidence>
<accession>A0A6H2H325</accession>